<evidence type="ECO:0000313" key="1">
    <source>
        <dbReference type="EMBL" id="NHC35957.1"/>
    </source>
</evidence>
<reference evidence="1 2" key="1">
    <citation type="journal article" date="2015" name="Genome Announc.">
        <title>Draft Genome Sequence of the Terrestrial Cyanobacterium Scytonema millei VB511283, Isolated from Eastern India.</title>
        <authorList>
            <person name="Sen D."/>
            <person name="Chandrababunaidu M.M."/>
            <person name="Singh D."/>
            <person name="Sanghi N."/>
            <person name="Ghorai A."/>
            <person name="Mishra G.P."/>
            <person name="Madduluri M."/>
            <person name="Adhikary S.P."/>
            <person name="Tripathy S."/>
        </authorList>
    </citation>
    <scope>NUCLEOTIDE SEQUENCE [LARGE SCALE GENOMIC DNA]</scope>
    <source>
        <strain evidence="1 2">VB511283</strain>
    </source>
</reference>
<dbReference type="Proteomes" id="UP000031532">
    <property type="component" value="Unassembled WGS sequence"/>
</dbReference>
<name>A0A9X5I5Z2_9CYAN</name>
<keyword evidence="2" id="KW-1185">Reference proteome</keyword>
<proteinExistence type="predicted"/>
<dbReference type="EMBL" id="JTJC03000004">
    <property type="protein sequence ID" value="NHC35957.1"/>
    <property type="molecule type" value="Genomic_DNA"/>
</dbReference>
<evidence type="ECO:0000313" key="2">
    <source>
        <dbReference type="Proteomes" id="UP000031532"/>
    </source>
</evidence>
<organism evidence="1 2">
    <name type="scientific">Scytonema millei VB511283</name>
    <dbReference type="NCBI Taxonomy" id="1245923"/>
    <lineage>
        <taxon>Bacteria</taxon>
        <taxon>Bacillati</taxon>
        <taxon>Cyanobacteriota</taxon>
        <taxon>Cyanophyceae</taxon>
        <taxon>Nostocales</taxon>
        <taxon>Scytonemataceae</taxon>
        <taxon>Scytonema</taxon>
    </lineage>
</organism>
<dbReference type="AlphaFoldDB" id="A0A9X5I5Z2"/>
<dbReference type="RefSeq" id="WP_039718932.1">
    <property type="nucleotide sequence ID" value="NZ_JTJC03000004.1"/>
</dbReference>
<gene>
    <name evidence="1" type="ORF">QH73_0015060</name>
</gene>
<comment type="caution">
    <text evidence="1">The sequence shown here is derived from an EMBL/GenBank/DDBJ whole genome shotgun (WGS) entry which is preliminary data.</text>
</comment>
<protein>
    <submittedName>
        <fullName evidence="1">Uncharacterized protein</fullName>
    </submittedName>
</protein>
<dbReference type="OrthoDB" id="490246at2"/>
<accession>A0A9X5I5Z2</accession>
<sequence>MSDKDFVDFTFRYRPNTDSPDGILFRYLQSFKPTKRRHMILKALRAFYLVAAYGAVEEFHEFEQVRDLVELLEKTYGEGADGTIKDSLSFNIDLEVSYMGMSSLPFTDESDEDE</sequence>